<reference evidence="1 2" key="1">
    <citation type="submission" date="2018-08" db="EMBL/GenBank/DDBJ databases">
        <title>Comparative analysis of Burkholderia isolates from Puerto Rico.</title>
        <authorList>
            <person name="Hall C."/>
            <person name="Sahl J."/>
            <person name="Wagner D."/>
        </authorList>
    </citation>
    <scope>NUCLEOTIDE SEQUENCE [LARGE SCALE GENOMIC DNA]</scope>
    <source>
        <strain evidence="1 2">Bp9001</strain>
    </source>
</reference>
<dbReference type="RefSeq" id="WP_124619293.1">
    <property type="nucleotide sequence ID" value="NZ_QTQX01000022.1"/>
</dbReference>
<evidence type="ECO:0000313" key="2">
    <source>
        <dbReference type="Proteomes" id="UP000269271"/>
    </source>
</evidence>
<comment type="caution">
    <text evidence="1">The sequence shown here is derived from an EMBL/GenBank/DDBJ whole genome shotgun (WGS) entry which is preliminary data.</text>
</comment>
<dbReference type="EMBL" id="QTQX01000022">
    <property type="protein sequence ID" value="RQT22114.1"/>
    <property type="molecule type" value="Genomic_DNA"/>
</dbReference>
<proteinExistence type="predicted"/>
<evidence type="ECO:0000313" key="1">
    <source>
        <dbReference type="EMBL" id="RQT22114.1"/>
    </source>
</evidence>
<dbReference type="AlphaFoldDB" id="A0A3N8QE87"/>
<name>A0A3N8QE87_9BURK</name>
<accession>A0A3N8QE87</accession>
<organism evidence="1 2">
    <name type="scientific">Burkholderia contaminans</name>
    <dbReference type="NCBI Taxonomy" id="488447"/>
    <lineage>
        <taxon>Bacteria</taxon>
        <taxon>Pseudomonadati</taxon>
        <taxon>Pseudomonadota</taxon>
        <taxon>Betaproteobacteria</taxon>
        <taxon>Burkholderiales</taxon>
        <taxon>Burkholderiaceae</taxon>
        <taxon>Burkholderia</taxon>
        <taxon>Burkholderia cepacia complex</taxon>
    </lineage>
</organism>
<sequence length="263" mass="29479">MALPRTDFFDRVLQPAYDRLQASDLARQYLSGAFRQDGTVFDAATLVEFDDFELTSAEYAQLLMIFTDARVHEQAQYRVGPDEAPPGVYFTSVQPAILQHPHKNRIGVYQDADDGMSLYLGEGDDDAEDATEPAVAQALRIDHLFLRHQAPDWLGTVAFALCAMTAHRLGYRRITLIAGGGQGYDPHMIGYRYWPKLGFDAPLEAVEQGTPAFAACQTVQDLLEVDAAWWTDHGSQRLMEFDLGADSRSWAKLLDYLLDKELI</sequence>
<gene>
    <name evidence="1" type="ORF">DF037_28830</name>
</gene>
<dbReference type="Proteomes" id="UP000269271">
    <property type="component" value="Unassembled WGS sequence"/>
</dbReference>
<protein>
    <submittedName>
        <fullName evidence="1">Uncharacterized protein</fullName>
    </submittedName>
</protein>